<dbReference type="Pfam" id="PF00590">
    <property type="entry name" value="TP_methylase"/>
    <property type="match status" value="1"/>
</dbReference>
<dbReference type="InterPro" id="IPR014777">
    <property type="entry name" value="4pyrrole_Mease_sub1"/>
</dbReference>
<evidence type="ECO:0000256" key="7">
    <source>
        <dbReference type="ARBA" id="ARBA00023244"/>
    </source>
</evidence>
<evidence type="ECO:0000259" key="11">
    <source>
        <dbReference type="Pfam" id="PF00590"/>
    </source>
</evidence>
<evidence type="ECO:0000256" key="9">
    <source>
        <dbReference type="ARBA" id="ARBA00060548"/>
    </source>
</evidence>
<evidence type="ECO:0000313" key="13">
    <source>
        <dbReference type="EMBL" id="QCQ22525.1"/>
    </source>
</evidence>
<evidence type="ECO:0000256" key="6">
    <source>
        <dbReference type="ARBA" id="ARBA00022691"/>
    </source>
</evidence>
<reference evidence="13 14" key="1">
    <citation type="submission" date="2019-05" db="EMBL/GenBank/DDBJ databases">
        <title>The Complete Genome Sequence of the n-alkane-degrading Desulfoglaeba alkanexedens ALDC reveals multiple alkylsuccinate synthase gene clusters.</title>
        <authorList>
            <person name="Callaghan A.V."/>
            <person name="Davidova I.A."/>
            <person name="Duncan K.E."/>
            <person name="Morris B."/>
            <person name="McInerney M.J."/>
        </authorList>
    </citation>
    <scope>NUCLEOTIDE SEQUENCE [LARGE SCALE GENOMIC DNA]</scope>
    <source>
        <strain evidence="13 14">ALDC</strain>
    </source>
</reference>
<dbReference type="PANTHER" id="PTHR45790:SF3">
    <property type="entry name" value="S-ADENOSYL-L-METHIONINE-DEPENDENT UROPORPHYRINOGEN III METHYLTRANSFERASE, CHLOROPLASTIC"/>
    <property type="match status" value="1"/>
</dbReference>
<comment type="similarity">
    <text evidence="1 10">Belongs to the precorrin methyltransferase family.</text>
</comment>
<keyword evidence="4 10" id="KW-0489">Methyltransferase</keyword>
<dbReference type="InterPro" id="IPR050161">
    <property type="entry name" value="Siro_Cobalamin_biosynth"/>
</dbReference>
<dbReference type="InterPro" id="IPR014776">
    <property type="entry name" value="4pyrrole_Mease_sub2"/>
</dbReference>
<dbReference type="Proteomes" id="UP000298602">
    <property type="component" value="Chromosome"/>
</dbReference>
<evidence type="ECO:0000313" key="14">
    <source>
        <dbReference type="Proteomes" id="UP000298602"/>
    </source>
</evidence>
<dbReference type="GO" id="GO:0004852">
    <property type="term" value="F:uroporphyrinogen-III synthase activity"/>
    <property type="evidence" value="ECO:0007669"/>
    <property type="project" value="InterPro"/>
</dbReference>
<dbReference type="GO" id="GO:0032259">
    <property type="term" value="P:methylation"/>
    <property type="evidence" value="ECO:0007669"/>
    <property type="project" value="UniProtKB-KW"/>
</dbReference>
<dbReference type="InterPro" id="IPR000878">
    <property type="entry name" value="4pyrrol_Mease"/>
</dbReference>
<keyword evidence="6" id="KW-0949">S-adenosyl-L-methionine</keyword>
<evidence type="ECO:0000256" key="4">
    <source>
        <dbReference type="ARBA" id="ARBA00022603"/>
    </source>
</evidence>
<dbReference type="InterPro" id="IPR035996">
    <property type="entry name" value="4pyrrol_Methylase_sf"/>
</dbReference>
<dbReference type="FunFam" id="3.40.1010.10:FF:000001">
    <property type="entry name" value="Siroheme synthase"/>
    <property type="match status" value="1"/>
</dbReference>
<keyword evidence="5 10" id="KW-0808">Transferase</keyword>
<dbReference type="PROSITE" id="PS00840">
    <property type="entry name" value="SUMT_2"/>
    <property type="match status" value="1"/>
</dbReference>
<dbReference type="InterPro" id="IPR003043">
    <property type="entry name" value="Uropor_MeTrfase_CS"/>
</dbReference>
<evidence type="ECO:0000256" key="3">
    <source>
        <dbReference type="ARBA" id="ARBA00022573"/>
    </source>
</evidence>
<dbReference type="AlphaFoldDB" id="A0A4P8L605"/>
<feature type="domain" description="Tetrapyrrole biosynthesis uroporphyrinogen III synthase" evidence="12">
    <location>
        <begin position="268"/>
        <end position="496"/>
    </location>
</feature>
<dbReference type="CDD" id="cd06578">
    <property type="entry name" value="HemD"/>
    <property type="match status" value="1"/>
</dbReference>
<dbReference type="InterPro" id="IPR006366">
    <property type="entry name" value="CobA/CysG_C"/>
</dbReference>
<keyword evidence="7" id="KW-0627">Porphyrin biosynthesis</keyword>
<dbReference type="EC" id="2.1.1.107" evidence="2"/>
<evidence type="ECO:0000256" key="5">
    <source>
        <dbReference type="ARBA" id="ARBA00022679"/>
    </source>
</evidence>
<dbReference type="RefSeq" id="WP_137424768.1">
    <property type="nucleotide sequence ID" value="NZ_CP040098.1"/>
</dbReference>
<dbReference type="GO" id="GO:0019354">
    <property type="term" value="P:siroheme biosynthetic process"/>
    <property type="evidence" value="ECO:0007669"/>
    <property type="project" value="UniProtKB-UniPathway"/>
</dbReference>
<dbReference type="GO" id="GO:0004851">
    <property type="term" value="F:uroporphyrin-III C-methyltransferase activity"/>
    <property type="evidence" value="ECO:0007669"/>
    <property type="project" value="UniProtKB-EC"/>
</dbReference>
<dbReference type="GO" id="GO:0009236">
    <property type="term" value="P:cobalamin biosynthetic process"/>
    <property type="evidence" value="ECO:0007669"/>
    <property type="project" value="UniProtKB-KW"/>
</dbReference>
<sequence>MATGKVYLVGAGPGDPGLFTLRGKEVLGEAEVVIYDYLANEELLAFASPEAEKIYVGKKGGDHTLSQEAINRLMVEKGRDQVVVRLKGGDPFVFGRGGEEAEELVAAGIPFEVVPGVTAATAVPAYAGIPLSHRDLTASVAFVTGHERADRDDSKIAWEKLAGAVGTLVFFMGVKNLPEIVRQLTAYGRPASTPVAVIRWGTMPEQRTVTGCLEDIVERVKAVGLKPPAIVVVGDVVKLREKLNWFESRPLFGRTVVVTRAREQASGFKRLLQDLGARCVEFPTIAIEPPESWAPLDRAVSRVESYDWVLFTSVNGVRCFMERLKAGGGDVRDLKGVRLGAIGPKTAEALEAFGLRLDLVPGEYRAEAILDVLQGEDLVGRRFLLPRAAAARDVLPETLKRRGAEVDVVPTYRTVLPAEKTGKIMKLLHEGEIHCITFTSSSTVGHFFSLLKPDDVRPLLKDVVLACIGPITADTLRTFGWEPTVTAEEYTIPGLVRAICDHFSRVREEPWRGGSGRR</sequence>
<dbReference type="NCBIfam" id="NF004790">
    <property type="entry name" value="PRK06136.1"/>
    <property type="match status" value="1"/>
</dbReference>
<dbReference type="Gene3D" id="3.40.1010.10">
    <property type="entry name" value="Cobalt-precorrin-4 Transmethylase, Domain 1"/>
    <property type="match status" value="1"/>
</dbReference>
<dbReference type="InterPro" id="IPR036108">
    <property type="entry name" value="4pyrrol_syn_uPrphyn_synt_sf"/>
</dbReference>
<dbReference type="NCBIfam" id="TIGR01469">
    <property type="entry name" value="cobA_cysG_Cterm"/>
    <property type="match status" value="1"/>
</dbReference>
<evidence type="ECO:0000256" key="10">
    <source>
        <dbReference type="RuleBase" id="RU003960"/>
    </source>
</evidence>
<keyword evidence="3" id="KW-0169">Cobalamin biosynthesis</keyword>
<name>A0A4P8L605_9BACT</name>
<dbReference type="SUPFAM" id="SSF69618">
    <property type="entry name" value="HemD-like"/>
    <property type="match status" value="1"/>
</dbReference>
<dbReference type="OrthoDB" id="9815856at2"/>
<evidence type="ECO:0000256" key="8">
    <source>
        <dbReference type="ARBA" id="ARBA00025705"/>
    </source>
</evidence>
<gene>
    <name evidence="13" type="primary">cobA</name>
    <name evidence="13" type="ORF">FDQ92_10325</name>
</gene>
<dbReference type="UniPathway" id="UPA00262">
    <property type="reaction ID" value="UER00211"/>
</dbReference>
<comment type="pathway">
    <text evidence="8">Porphyrin-containing compound metabolism; siroheme biosynthesis; precorrin-2 from uroporphyrinogen III: step 1/1.</text>
</comment>
<proteinExistence type="inferred from homology"/>
<evidence type="ECO:0000256" key="1">
    <source>
        <dbReference type="ARBA" id="ARBA00005879"/>
    </source>
</evidence>
<dbReference type="Gene3D" id="3.40.50.10090">
    <property type="match status" value="2"/>
</dbReference>
<keyword evidence="14" id="KW-1185">Reference proteome</keyword>
<dbReference type="Pfam" id="PF02602">
    <property type="entry name" value="HEM4"/>
    <property type="match status" value="1"/>
</dbReference>
<evidence type="ECO:0000259" key="12">
    <source>
        <dbReference type="Pfam" id="PF02602"/>
    </source>
</evidence>
<dbReference type="PANTHER" id="PTHR45790">
    <property type="entry name" value="SIROHEME SYNTHASE-RELATED"/>
    <property type="match status" value="1"/>
</dbReference>
<accession>A0A4P8L605</accession>
<dbReference type="EMBL" id="CP040098">
    <property type="protein sequence ID" value="QCQ22525.1"/>
    <property type="molecule type" value="Genomic_DNA"/>
</dbReference>
<dbReference type="SUPFAM" id="SSF53790">
    <property type="entry name" value="Tetrapyrrole methylase"/>
    <property type="match status" value="1"/>
</dbReference>
<evidence type="ECO:0000256" key="2">
    <source>
        <dbReference type="ARBA" id="ARBA00012162"/>
    </source>
</evidence>
<dbReference type="CDD" id="cd11642">
    <property type="entry name" value="SUMT"/>
    <property type="match status" value="1"/>
</dbReference>
<comment type="pathway">
    <text evidence="9">Cofactor biosynthesis; adenosylcobalamin biosynthesis; precorrin-2 from uroporphyrinogen III: step 1/1.</text>
</comment>
<dbReference type="FunFam" id="3.30.950.10:FF:000001">
    <property type="entry name" value="Siroheme synthase"/>
    <property type="match status" value="1"/>
</dbReference>
<dbReference type="InterPro" id="IPR003754">
    <property type="entry name" value="4pyrrol_synth_uPrphyn_synth"/>
</dbReference>
<dbReference type="Gene3D" id="3.30.950.10">
    <property type="entry name" value="Methyltransferase, Cobalt-precorrin-4 Transmethylase, Domain 2"/>
    <property type="match status" value="1"/>
</dbReference>
<reference evidence="13 14" key="2">
    <citation type="submission" date="2019-05" db="EMBL/GenBank/DDBJ databases">
        <authorList>
            <person name="Suflita J.M."/>
            <person name="Marks C.R."/>
        </authorList>
    </citation>
    <scope>NUCLEOTIDE SEQUENCE [LARGE SCALE GENOMIC DNA]</scope>
    <source>
        <strain evidence="13 14">ALDC</strain>
    </source>
</reference>
<organism evidence="13 14">
    <name type="scientific">Desulfoglaeba alkanexedens ALDC</name>
    <dbReference type="NCBI Taxonomy" id="980445"/>
    <lineage>
        <taxon>Bacteria</taxon>
        <taxon>Pseudomonadati</taxon>
        <taxon>Thermodesulfobacteriota</taxon>
        <taxon>Syntrophobacteria</taxon>
        <taxon>Syntrophobacterales</taxon>
        <taxon>Syntrophobacteraceae</taxon>
        <taxon>Desulfoglaeba</taxon>
    </lineage>
</organism>
<feature type="domain" description="Tetrapyrrole methylase" evidence="11">
    <location>
        <begin position="5"/>
        <end position="216"/>
    </location>
</feature>
<protein>
    <recommendedName>
        <fullName evidence="2">uroporphyrinogen-III C-methyltransferase</fullName>
        <ecNumber evidence="2">2.1.1.107</ecNumber>
    </recommendedName>
</protein>
<dbReference type="KEGG" id="dax:FDQ92_10325"/>